<dbReference type="OrthoDB" id="1934790at2"/>
<dbReference type="AlphaFoldDB" id="A0A8D4UVK4"/>
<name>A0A8D4UVK4_9FIRM</name>
<gene>
    <name evidence="1" type="ORF">Dia5BBH33_16440</name>
</gene>
<evidence type="ECO:0000313" key="1">
    <source>
        <dbReference type="EMBL" id="BBK25709.1"/>
    </source>
</evidence>
<dbReference type="GeneID" id="92716864"/>
<protein>
    <submittedName>
        <fullName evidence="1">Uncharacterized protein</fullName>
    </submittedName>
</protein>
<proteinExistence type="predicted"/>
<dbReference type="Proteomes" id="UP000320585">
    <property type="component" value="Chromosome"/>
</dbReference>
<dbReference type="KEGG" id="dho:Dia5BBH33_16440"/>
<dbReference type="EMBL" id="AP019697">
    <property type="protein sequence ID" value="BBK25709.1"/>
    <property type="molecule type" value="Genomic_DNA"/>
</dbReference>
<sequence>MEPHFIDNEERQRLRAKIEKEVSAMGYPPEFGTALAAGLGTERAMGKMLHYLTHADMPSMEEIADEMVAICDDRSFWREKKEAEFYQNKYNEMLWQSKFEDDEDE</sequence>
<keyword evidence="2" id="KW-1185">Reference proteome</keyword>
<organism evidence="1 2">
    <name type="scientific">Dialister hominis</name>
    <dbReference type="NCBI Taxonomy" id="2582419"/>
    <lineage>
        <taxon>Bacteria</taxon>
        <taxon>Bacillati</taxon>
        <taxon>Bacillota</taxon>
        <taxon>Negativicutes</taxon>
        <taxon>Veillonellales</taxon>
        <taxon>Veillonellaceae</taxon>
        <taxon>Dialister</taxon>
    </lineage>
</organism>
<reference evidence="2" key="1">
    <citation type="submission" date="2019-05" db="EMBL/GenBank/DDBJ databases">
        <title>Complete genome sequencing of Dialister sp. strain 5BBH33.</title>
        <authorList>
            <person name="Sakamoto M."/>
            <person name="Murakami T."/>
            <person name="Mori H."/>
        </authorList>
    </citation>
    <scope>NUCLEOTIDE SEQUENCE [LARGE SCALE GENOMIC DNA]</scope>
    <source>
        <strain evidence="2">5BBH33</strain>
    </source>
</reference>
<accession>A0A8D4UVK4</accession>
<evidence type="ECO:0000313" key="2">
    <source>
        <dbReference type="Proteomes" id="UP000320585"/>
    </source>
</evidence>
<dbReference type="RefSeq" id="WP_022382481.1">
    <property type="nucleotide sequence ID" value="NZ_AP019697.1"/>
</dbReference>